<evidence type="ECO:0000313" key="11">
    <source>
        <dbReference type="EMBL" id="MDS0297585.1"/>
    </source>
</evidence>
<evidence type="ECO:0000256" key="1">
    <source>
        <dbReference type="ARBA" id="ARBA00004141"/>
    </source>
</evidence>
<evidence type="ECO:0000256" key="8">
    <source>
        <dbReference type="SAM" id="MobiDB-lite"/>
    </source>
</evidence>
<feature type="domain" description="Lycopene cyclase" evidence="10">
    <location>
        <begin position="26"/>
        <end position="98"/>
    </location>
</feature>
<evidence type="ECO:0000256" key="7">
    <source>
        <dbReference type="ARBA" id="ARBA00023235"/>
    </source>
</evidence>
<dbReference type="Pfam" id="PF18916">
    <property type="entry name" value="Lycopene_cyc"/>
    <property type="match status" value="2"/>
</dbReference>
<dbReference type="RefSeq" id="WP_310922404.1">
    <property type="nucleotide sequence ID" value="NZ_JAMQOP010000001.1"/>
</dbReference>
<keyword evidence="7" id="KW-0413">Isomerase</keyword>
<evidence type="ECO:0000256" key="5">
    <source>
        <dbReference type="ARBA" id="ARBA00022989"/>
    </source>
</evidence>
<feature type="transmembrane region" description="Helical" evidence="9">
    <location>
        <begin position="160"/>
        <end position="180"/>
    </location>
</feature>
<keyword evidence="5 9" id="KW-1133">Transmembrane helix</keyword>
<feature type="transmembrane region" description="Helical" evidence="9">
    <location>
        <begin position="88"/>
        <end position="105"/>
    </location>
</feature>
<evidence type="ECO:0000256" key="4">
    <source>
        <dbReference type="ARBA" id="ARBA00022746"/>
    </source>
</evidence>
<comment type="caution">
    <text evidence="11">The sequence shown here is derived from an EMBL/GenBank/DDBJ whole genome shotgun (WGS) entry which is preliminary data.</text>
</comment>
<keyword evidence="4" id="KW-0125">Carotenoid biosynthesis</keyword>
<feature type="transmembrane region" description="Helical" evidence="9">
    <location>
        <begin position="186"/>
        <end position="208"/>
    </location>
</feature>
<proteinExistence type="predicted"/>
<dbReference type="InterPro" id="IPR017825">
    <property type="entry name" value="Lycopene_cyclase_dom"/>
</dbReference>
<sequence length="284" mass="30424">MTARLTYLGFHAVFVLPPLAVLGLVVYRRRDRIAARDWRVRAVGAAVLAAIALVYTTPWDNYLIARGVWWYGEGTVAATLWRAPVEEYLFFVLQPVVVALWLYALPAPAGSVATDGRAATNGETVTDGGATTADESARGGTPATTRRSATTVGVTVRDRLLGVAAGLAVGVVGVACLLAGDGTYYLGAILAWAAPVFALQWGFGWPYLWRVRRTLAAAVGVPTLYFWVADAAALGLGVWHISPAHTVGLAVAGLPLEEATFFLVTNLFVVQGLLLFLWVVARWR</sequence>
<evidence type="ECO:0000259" key="10">
    <source>
        <dbReference type="Pfam" id="PF18916"/>
    </source>
</evidence>
<organism evidence="11 12">
    <name type="scientific">Halogeometricum salsisoli</name>
    <dbReference type="NCBI Taxonomy" id="2950536"/>
    <lineage>
        <taxon>Archaea</taxon>
        <taxon>Methanobacteriati</taxon>
        <taxon>Methanobacteriota</taxon>
        <taxon>Stenosarchaea group</taxon>
        <taxon>Halobacteria</taxon>
        <taxon>Halobacteriales</taxon>
        <taxon>Haloferacaceae</taxon>
        <taxon>Halogeometricum</taxon>
    </lineage>
</organism>
<accession>A0ABU2G9X2</accession>
<dbReference type="EMBL" id="JAMQOP010000001">
    <property type="protein sequence ID" value="MDS0297585.1"/>
    <property type="molecule type" value="Genomic_DNA"/>
</dbReference>
<protein>
    <submittedName>
        <fullName evidence="11">Lycopene cyclase domain-containing protein</fullName>
    </submittedName>
</protein>
<comment type="subcellular location">
    <subcellularLocation>
        <location evidence="1">Membrane</location>
        <topology evidence="1">Multi-pass membrane protein</topology>
    </subcellularLocation>
</comment>
<evidence type="ECO:0000256" key="9">
    <source>
        <dbReference type="SAM" id="Phobius"/>
    </source>
</evidence>
<evidence type="ECO:0000313" key="12">
    <source>
        <dbReference type="Proteomes" id="UP001257060"/>
    </source>
</evidence>
<evidence type="ECO:0000256" key="2">
    <source>
        <dbReference type="ARBA" id="ARBA00004829"/>
    </source>
</evidence>
<feature type="region of interest" description="Disordered" evidence="8">
    <location>
        <begin position="116"/>
        <end position="148"/>
    </location>
</feature>
<reference evidence="11 12" key="1">
    <citation type="submission" date="2022-06" db="EMBL/GenBank/DDBJ databases">
        <title>Halogeometricum sp. a new haloarchaeum isolate from saline soil.</title>
        <authorList>
            <person name="Strakova D."/>
            <person name="Galisteo C."/>
            <person name="Sanchez-Porro C."/>
            <person name="Ventosa A."/>
        </authorList>
    </citation>
    <scope>NUCLEOTIDE SEQUENCE [LARGE SCALE GENOMIC DNA]</scope>
    <source>
        <strain evidence="11 12">S1BR25-6</strain>
    </source>
</reference>
<gene>
    <name evidence="11" type="ORF">NDI76_02365</name>
</gene>
<feature type="transmembrane region" description="Helical" evidence="9">
    <location>
        <begin position="215"/>
        <end position="239"/>
    </location>
</feature>
<keyword evidence="6 9" id="KW-0472">Membrane</keyword>
<dbReference type="Proteomes" id="UP001257060">
    <property type="component" value="Unassembled WGS sequence"/>
</dbReference>
<evidence type="ECO:0000256" key="6">
    <source>
        <dbReference type="ARBA" id="ARBA00023136"/>
    </source>
</evidence>
<feature type="domain" description="Lycopene cyclase" evidence="10">
    <location>
        <begin position="201"/>
        <end position="270"/>
    </location>
</feature>
<keyword evidence="12" id="KW-1185">Reference proteome</keyword>
<name>A0ABU2G9X2_9EURY</name>
<evidence type="ECO:0000256" key="3">
    <source>
        <dbReference type="ARBA" id="ARBA00022692"/>
    </source>
</evidence>
<feature type="transmembrane region" description="Helical" evidence="9">
    <location>
        <begin position="259"/>
        <end position="281"/>
    </location>
</feature>
<feature type="transmembrane region" description="Helical" evidence="9">
    <location>
        <begin position="38"/>
        <end position="56"/>
    </location>
</feature>
<feature type="transmembrane region" description="Helical" evidence="9">
    <location>
        <begin position="6"/>
        <end position="26"/>
    </location>
</feature>
<keyword evidence="3 9" id="KW-0812">Transmembrane</keyword>
<dbReference type="NCBIfam" id="TIGR03462">
    <property type="entry name" value="CarR_dom_SF"/>
    <property type="match status" value="2"/>
</dbReference>
<comment type="pathway">
    <text evidence="2">Carotenoid biosynthesis.</text>
</comment>